<dbReference type="InterPro" id="IPR010126">
    <property type="entry name" value="Esterase_phb"/>
</dbReference>
<proteinExistence type="predicted"/>
<evidence type="ECO:0000313" key="3">
    <source>
        <dbReference type="EMBL" id="MBA4543283.1"/>
    </source>
</evidence>
<dbReference type="GO" id="GO:0005576">
    <property type="term" value="C:extracellular region"/>
    <property type="evidence" value="ECO:0007669"/>
    <property type="project" value="InterPro"/>
</dbReference>
<comment type="caution">
    <text evidence="3">The sequence shown here is derived from an EMBL/GenBank/DDBJ whole genome shotgun (WGS) entry which is preliminary data.</text>
</comment>
<dbReference type="Pfam" id="PF10503">
    <property type="entry name" value="Esterase_PHB"/>
    <property type="match status" value="1"/>
</dbReference>
<dbReference type="Gene3D" id="3.40.50.1820">
    <property type="entry name" value="alpha/beta hydrolase"/>
    <property type="match status" value="1"/>
</dbReference>
<dbReference type="SUPFAM" id="SSF53474">
    <property type="entry name" value="alpha/beta-Hydrolases"/>
    <property type="match status" value="1"/>
</dbReference>
<protein>
    <submittedName>
        <fullName evidence="3">PHB depolymerase family esterase</fullName>
    </submittedName>
</protein>
<dbReference type="PANTHER" id="PTHR43037:SF1">
    <property type="entry name" value="BLL1128 PROTEIN"/>
    <property type="match status" value="1"/>
</dbReference>
<evidence type="ECO:0000256" key="1">
    <source>
        <dbReference type="ARBA" id="ARBA00022729"/>
    </source>
</evidence>
<dbReference type="RefSeq" id="WP_033100012.1">
    <property type="nucleotide sequence ID" value="NZ_JACEIP010000014.1"/>
</dbReference>
<keyword evidence="4" id="KW-1185">Reference proteome</keyword>
<dbReference type="InterPro" id="IPR050955">
    <property type="entry name" value="Plant_Biomass_Hydrol_Est"/>
</dbReference>
<keyword evidence="1" id="KW-0732">Signal</keyword>
<dbReference type="NCBIfam" id="TIGR01840">
    <property type="entry name" value="esterase_phb"/>
    <property type="match status" value="1"/>
</dbReference>
<name>A0A7W2AIV3_9BACL</name>
<organism evidence="3 4">
    <name type="scientific">Thermoactinomyces daqus</name>
    <dbReference type="NCBI Taxonomy" id="1329516"/>
    <lineage>
        <taxon>Bacteria</taxon>
        <taxon>Bacillati</taxon>
        <taxon>Bacillota</taxon>
        <taxon>Bacilli</taxon>
        <taxon>Bacillales</taxon>
        <taxon>Thermoactinomycetaceae</taxon>
        <taxon>Thermoactinomyces</taxon>
    </lineage>
</organism>
<dbReference type="OrthoDB" id="9764953at2"/>
<reference evidence="3 4" key="1">
    <citation type="submission" date="2020-07" db="EMBL/GenBank/DDBJ databases">
        <authorList>
            <person name="Feng H."/>
        </authorList>
    </citation>
    <scope>NUCLEOTIDE SEQUENCE [LARGE SCALE GENOMIC DNA]</scope>
    <source>
        <strain evidence="4">s-11</strain>
    </source>
</reference>
<dbReference type="AlphaFoldDB" id="A0A7W2AIV3"/>
<evidence type="ECO:0000313" key="4">
    <source>
        <dbReference type="Proteomes" id="UP000530514"/>
    </source>
</evidence>
<dbReference type="EMBL" id="JACEIP010000014">
    <property type="protein sequence ID" value="MBA4543283.1"/>
    <property type="molecule type" value="Genomic_DNA"/>
</dbReference>
<keyword evidence="2" id="KW-0378">Hydrolase</keyword>
<gene>
    <name evidence="3" type="ORF">H1164_10285</name>
</gene>
<evidence type="ECO:0000256" key="2">
    <source>
        <dbReference type="ARBA" id="ARBA00022801"/>
    </source>
</evidence>
<accession>A0A7W2AIV3</accession>
<dbReference type="InterPro" id="IPR029058">
    <property type="entry name" value="AB_hydrolase_fold"/>
</dbReference>
<sequence length="332" mass="35847">MEKKHRFFRRVFLLLVLTVLMGGPTFAKTAFSAGQFIRDTAPDGRVYKLYIPSGYDGTTPLPLVVMLHGCTQSPDDFAAGTEMNAYAEQNRFFVVYPEQPVSANLSKCWNWFDSSNQSRGRGEPASIVGVVNKIKSNYPVDSRRVYVAGLSAGGAMSVILGAAYPDVFAAIGVGSGLEYKAATSVLYSGTAMLYGGPDPVQQGNLAYQAMGGYARVVPTIVFHGTADYTVNPVNGNQIISQWAQTNDRASDGMDNNNIDDQADVTSYRSVPNGRTYTDSLYKDQNGTVVMEKIMVNGMGHAWSGGSAAGTYTDPTGPKASSIIWNFFDSHPK</sequence>
<dbReference type="GO" id="GO:0016787">
    <property type="term" value="F:hydrolase activity"/>
    <property type="evidence" value="ECO:0007669"/>
    <property type="project" value="UniProtKB-KW"/>
</dbReference>
<dbReference type="Proteomes" id="UP000530514">
    <property type="component" value="Unassembled WGS sequence"/>
</dbReference>
<dbReference type="PANTHER" id="PTHR43037">
    <property type="entry name" value="UNNAMED PRODUCT-RELATED"/>
    <property type="match status" value="1"/>
</dbReference>